<comment type="caution">
    <text evidence="1">The sequence shown here is derived from an EMBL/GenBank/DDBJ whole genome shotgun (WGS) entry which is preliminary data.</text>
</comment>
<organism evidence="1">
    <name type="scientific">human gut metagenome</name>
    <dbReference type="NCBI Taxonomy" id="408170"/>
    <lineage>
        <taxon>unclassified sequences</taxon>
        <taxon>metagenomes</taxon>
        <taxon>organismal metagenomes</taxon>
    </lineage>
</organism>
<sequence length="66" mass="7170">MKILAIDIGGTAIKYGITDENFNVCEFYEIPSEAKLGRDHLMLKVLSIVGTYYGGVDCVGISTAVR</sequence>
<protein>
    <submittedName>
        <fullName evidence="1">Glucokinase</fullName>
    </submittedName>
</protein>
<dbReference type="Gene3D" id="3.30.420.40">
    <property type="match status" value="1"/>
</dbReference>
<dbReference type="InterPro" id="IPR043129">
    <property type="entry name" value="ATPase_NBD"/>
</dbReference>
<keyword evidence="1" id="KW-0418">Kinase</keyword>
<dbReference type="SUPFAM" id="SSF53067">
    <property type="entry name" value="Actin-like ATPase domain"/>
    <property type="match status" value="1"/>
</dbReference>
<keyword evidence="1" id="KW-0808">Transferase</keyword>
<reference evidence="1" key="1">
    <citation type="journal article" date="2013" name="Environ. Microbiol.">
        <title>Microbiota from the distal guts of lean and obese adolescents exhibit partial functional redundancy besides clear differences in community structure.</title>
        <authorList>
            <person name="Ferrer M."/>
            <person name="Ruiz A."/>
            <person name="Lanza F."/>
            <person name="Haange S.B."/>
            <person name="Oberbach A."/>
            <person name="Till H."/>
            <person name="Bargiela R."/>
            <person name="Campoy C."/>
            <person name="Segura M.T."/>
            <person name="Richter M."/>
            <person name="von Bergen M."/>
            <person name="Seifert J."/>
            <person name="Suarez A."/>
        </authorList>
    </citation>
    <scope>NUCLEOTIDE SEQUENCE</scope>
</reference>
<name>K1SGN9_9ZZZZ</name>
<dbReference type="GO" id="GO:0016301">
    <property type="term" value="F:kinase activity"/>
    <property type="evidence" value="ECO:0007669"/>
    <property type="project" value="UniProtKB-KW"/>
</dbReference>
<proteinExistence type="predicted"/>
<gene>
    <name evidence="1" type="ORF">LEA_19806</name>
</gene>
<dbReference type="AlphaFoldDB" id="K1SGN9"/>
<dbReference type="EMBL" id="AJWY01013608">
    <property type="protein sequence ID" value="EKC46526.1"/>
    <property type="molecule type" value="Genomic_DNA"/>
</dbReference>
<evidence type="ECO:0000313" key="1">
    <source>
        <dbReference type="EMBL" id="EKC46526.1"/>
    </source>
</evidence>
<accession>K1SGN9</accession>